<evidence type="ECO:0000313" key="1">
    <source>
        <dbReference type="EMBL" id="ASV76052.1"/>
    </source>
</evidence>
<evidence type="ECO:0000313" key="2">
    <source>
        <dbReference type="Proteomes" id="UP000215086"/>
    </source>
</evidence>
<reference evidence="1 2" key="1">
    <citation type="journal article" name="Front. Microbiol.">
        <title>Sugar Metabolism of the First Thermophilic Planctomycete Thermogutta terrifontis: Comparative Genomic and Transcriptomic Approaches.</title>
        <authorList>
            <person name="Elcheninov A.G."/>
            <person name="Menzel P."/>
            <person name="Gudbergsdottir S.R."/>
            <person name="Slesarev A.I."/>
            <person name="Kadnikov V.V."/>
            <person name="Krogh A."/>
            <person name="Bonch-Osmolovskaya E.A."/>
            <person name="Peng X."/>
            <person name="Kublanov I.V."/>
        </authorList>
    </citation>
    <scope>NUCLEOTIDE SEQUENCE [LARGE SCALE GENOMIC DNA]</scope>
    <source>
        <strain evidence="1 2">R1</strain>
    </source>
</reference>
<dbReference type="KEGG" id="ttf:THTE_3450"/>
<organism evidence="1 2">
    <name type="scientific">Thermogutta terrifontis</name>
    <dbReference type="NCBI Taxonomy" id="1331910"/>
    <lineage>
        <taxon>Bacteria</taxon>
        <taxon>Pseudomonadati</taxon>
        <taxon>Planctomycetota</taxon>
        <taxon>Planctomycetia</taxon>
        <taxon>Pirellulales</taxon>
        <taxon>Thermoguttaceae</taxon>
        <taxon>Thermogutta</taxon>
    </lineage>
</organism>
<dbReference type="RefSeq" id="WP_157732100.1">
    <property type="nucleotide sequence ID" value="NZ_CP018477.1"/>
</dbReference>
<sequence>MRLEWVDAGTAYSVRFHEKGSFRVIKDLSVESAMRLGVLSITFDEEVAKQLPEERRAATVVLPRQFELDQNLYFGLLLSDDSLSEPIRILRRDVRDKKLAQ</sequence>
<protein>
    <submittedName>
        <fullName evidence="1">Uncharacterized protein</fullName>
    </submittedName>
</protein>
<gene>
    <name evidence="1" type="ORF">THTE_3450</name>
</gene>
<dbReference type="EMBL" id="CP018477">
    <property type="protein sequence ID" value="ASV76052.1"/>
    <property type="molecule type" value="Genomic_DNA"/>
</dbReference>
<accession>A0A286RJF8</accession>
<dbReference type="Proteomes" id="UP000215086">
    <property type="component" value="Chromosome"/>
</dbReference>
<keyword evidence="2" id="KW-1185">Reference proteome</keyword>
<dbReference type="AlphaFoldDB" id="A0A286RJF8"/>
<proteinExistence type="predicted"/>
<name>A0A286RJF8_9BACT</name>